<proteinExistence type="predicted"/>
<protein>
    <submittedName>
        <fullName evidence="1">Uncharacterized protein</fullName>
    </submittedName>
</protein>
<dbReference type="AlphaFoldDB" id="A0A511N5S3"/>
<organism evidence="1 2">
    <name type="scientific">Deinococcus cellulosilyticus (strain DSM 18568 / NBRC 106333 / KACC 11606 / 5516J-15)</name>
    <dbReference type="NCBI Taxonomy" id="1223518"/>
    <lineage>
        <taxon>Bacteria</taxon>
        <taxon>Thermotogati</taxon>
        <taxon>Deinococcota</taxon>
        <taxon>Deinococci</taxon>
        <taxon>Deinococcales</taxon>
        <taxon>Deinococcaceae</taxon>
        <taxon>Deinococcus</taxon>
    </lineage>
</organism>
<accession>A0A511N5S3</accession>
<comment type="caution">
    <text evidence="1">The sequence shown here is derived from an EMBL/GenBank/DDBJ whole genome shotgun (WGS) entry which is preliminary data.</text>
</comment>
<dbReference type="Proteomes" id="UP000321306">
    <property type="component" value="Unassembled WGS sequence"/>
</dbReference>
<evidence type="ECO:0000313" key="2">
    <source>
        <dbReference type="Proteomes" id="UP000321306"/>
    </source>
</evidence>
<reference evidence="1 2" key="1">
    <citation type="submission" date="2019-07" db="EMBL/GenBank/DDBJ databases">
        <title>Whole genome shotgun sequence of Deinococcus cellulosilyticus NBRC 106333.</title>
        <authorList>
            <person name="Hosoyama A."/>
            <person name="Uohara A."/>
            <person name="Ohji S."/>
            <person name="Ichikawa N."/>
        </authorList>
    </citation>
    <scope>NUCLEOTIDE SEQUENCE [LARGE SCALE GENOMIC DNA]</scope>
    <source>
        <strain evidence="1 2">NBRC 106333</strain>
    </source>
</reference>
<dbReference type="EMBL" id="BJXB01000019">
    <property type="protein sequence ID" value="GEM48212.1"/>
    <property type="molecule type" value="Genomic_DNA"/>
</dbReference>
<keyword evidence="2" id="KW-1185">Reference proteome</keyword>
<name>A0A511N5S3_DEIC1</name>
<gene>
    <name evidence="1" type="ORF">DC3_38470</name>
</gene>
<sequence>MQVLLQRGDGWENSTFKGGQWGAVGGKIHESGEKWGRRWGIVVKGGEVW</sequence>
<evidence type="ECO:0000313" key="1">
    <source>
        <dbReference type="EMBL" id="GEM48212.1"/>
    </source>
</evidence>